<evidence type="ECO:0000313" key="3">
    <source>
        <dbReference type="Proteomes" id="UP000750711"/>
    </source>
</evidence>
<protein>
    <submittedName>
        <fullName evidence="2">Uncharacterized protein</fullName>
    </submittedName>
</protein>
<dbReference type="Proteomes" id="UP000750711">
    <property type="component" value="Unassembled WGS sequence"/>
</dbReference>
<keyword evidence="3" id="KW-1185">Reference proteome</keyword>
<dbReference type="EMBL" id="JAGHQM010003620">
    <property type="protein sequence ID" value="KAH0542628.1"/>
    <property type="molecule type" value="Genomic_DNA"/>
</dbReference>
<evidence type="ECO:0000256" key="1">
    <source>
        <dbReference type="SAM" id="MobiDB-lite"/>
    </source>
</evidence>
<name>A0A9P8L143_9PEZI</name>
<sequence>MSDRSDESSSPWLVDRHHDYQTQENGSPAAAPESGSSGDSQGWFSSFSSSSSSSSLSSLSSLASSPSRSYQWQHHHRSGDAELTPELADGSGVDDEADTPPSAAAAATADDDDDEAAVLSAAQYIYWQVAQQWKEEEKEKAQPRDREAAELSERVMTL</sequence>
<feature type="compositionally biased region" description="Low complexity" evidence="1">
    <location>
        <begin position="26"/>
        <end position="69"/>
    </location>
</feature>
<gene>
    <name evidence="2" type="ORF">GP486_008625</name>
</gene>
<reference evidence="2" key="1">
    <citation type="submission" date="2021-03" db="EMBL/GenBank/DDBJ databases">
        <title>Comparative genomics and phylogenomic investigation of the class Geoglossomycetes provide insights into ecological specialization and systematics.</title>
        <authorList>
            <person name="Melie T."/>
            <person name="Pirro S."/>
            <person name="Miller A.N."/>
            <person name="Quandt A."/>
        </authorList>
    </citation>
    <scope>NUCLEOTIDE SEQUENCE</scope>
    <source>
        <strain evidence="2">CAQ_001_2017</strain>
    </source>
</reference>
<feature type="region of interest" description="Disordered" evidence="1">
    <location>
        <begin position="1"/>
        <end position="114"/>
    </location>
</feature>
<dbReference type="AlphaFoldDB" id="A0A9P8L143"/>
<accession>A0A9P8L143</accession>
<proteinExistence type="predicted"/>
<feature type="compositionally biased region" description="Low complexity" evidence="1">
    <location>
        <begin position="99"/>
        <end position="108"/>
    </location>
</feature>
<comment type="caution">
    <text evidence="2">The sequence shown here is derived from an EMBL/GenBank/DDBJ whole genome shotgun (WGS) entry which is preliminary data.</text>
</comment>
<feature type="region of interest" description="Disordered" evidence="1">
    <location>
        <begin position="136"/>
        <end position="158"/>
    </location>
</feature>
<organism evidence="2 3">
    <name type="scientific">Trichoglossum hirsutum</name>
    <dbReference type="NCBI Taxonomy" id="265104"/>
    <lineage>
        <taxon>Eukaryota</taxon>
        <taxon>Fungi</taxon>
        <taxon>Dikarya</taxon>
        <taxon>Ascomycota</taxon>
        <taxon>Pezizomycotina</taxon>
        <taxon>Geoglossomycetes</taxon>
        <taxon>Geoglossales</taxon>
        <taxon>Geoglossaceae</taxon>
        <taxon>Trichoglossum</taxon>
    </lineage>
</organism>
<evidence type="ECO:0000313" key="2">
    <source>
        <dbReference type="EMBL" id="KAH0542628.1"/>
    </source>
</evidence>